<dbReference type="Proteomes" id="UP000295781">
    <property type="component" value="Chromosome"/>
</dbReference>
<proteinExistence type="predicted"/>
<sequence>MLRDGVVDDVNGQSNTGKPPAQHDVFSLREGETGILGRLRAPNLRDESPIDRGYRYLRRAFDIDRCYQATLSRTPDFMSRTEMPEEAFSSAIILDLLMASRLSSRIKSRITEYLGEYHEHGVFSYFMDTSLLPRDVDVTGLALSVLIKLGVVPMDVAHSAASKVLQNVNDTGVIHVYLPPRGEREGRYRIDPVPCANALYLAYLLGREGEARPTEEYLIDSLSPENAARPSAYYYYLTPDGLLYWASRLLEFEAFRRRYAHLIEDVLRARIGSSDVPLELAYRVIAANRLRIDDASEREALRAAQNADGSWPASPMYKLGRSDVYVGSEALVTAFALRALDDQ</sequence>
<accession>A0A4P2PST2</accession>
<evidence type="ECO:0000313" key="3">
    <source>
        <dbReference type="Proteomes" id="UP000295781"/>
    </source>
</evidence>
<gene>
    <name evidence="2" type="ORF">SOCEGT47_000560</name>
</gene>
<dbReference type="EMBL" id="CP012670">
    <property type="protein sequence ID" value="AUX19604.1"/>
    <property type="molecule type" value="Genomic_DNA"/>
</dbReference>
<dbReference type="AlphaFoldDB" id="A0A4P2PST2"/>
<evidence type="ECO:0000313" key="2">
    <source>
        <dbReference type="EMBL" id="AUX19604.1"/>
    </source>
</evidence>
<protein>
    <submittedName>
        <fullName evidence="2">Uncharacterized protein</fullName>
    </submittedName>
</protein>
<evidence type="ECO:0000256" key="1">
    <source>
        <dbReference type="SAM" id="MobiDB-lite"/>
    </source>
</evidence>
<dbReference type="SUPFAM" id="SSF48239">
    <property type="entry name" value="Terpenoid cyclases/Protein prenyltransferases"/>
    <property type="match status" value="1"/>
</dbReference>
<organism evidence="2 3">
    <name type="scientific">Sorangium cellulosum</name>
    <name type="common">Polyangium cellulosum</name>
    <dbReference type="NCBI Taxonomy" id="56"/>
    <lineage>
        <taxon>Bacteria</taxon>
        <taxon>Pseudomonadati</taxon>
        <taxon>Myxococcota</taxon>
        <taxon>Polyangia</taxon>
        <taxon>Polyangiales</taxon>
        <taxon>Polyangiaceae</taxon>
        <taxon>Sorangium</taxon>
    </lineage>
</organism>
<name>A0A4P2PST2_SORCE</name>
<dbReference type="InterPro" id="IPR008930">
    <property type="entry name" value="Terpenoid_cyclase/PrenylTrfase"/>
</dbReference>
<reference evidence="2 3" key="1">
    <citation type="submission" date="2015-09" db="EMBL/GenBank/DDBJ databases">
        <title>Sorangium comparison.</title>
        <authorList>
            <person name="Zaburannyi N."/>
            <person name="Bunk B."/>
            <person name="Overmann J."/>
            <person name="Mueller R."/>
        </authorList>
    </citation>
    <scope>NUCLEOTIDE SEQUENCE [LARGE SCALE GENOMIC DNA]</scope>
    <source>
        <strain evidence="2 3">So ceGT47</strain>
    </source>
</reference>
<feature type="region of interest" description="Disordered" evidence="1">
    <location>
        <begin position="1"/>
        <end position="24"/>
    </location>
</feature>